<organism evidence="1 2">
    <name type="scientific">Striga asiatica</name>
    <name type="common">Asiatic witchweed</name>
    <name type="synonym">Buchnera asiatica</name>
    <dbReference type="NCBI Taxonomy" id="4170"/>
    <lineage>
        <taxon>Eukaryota</taxon>
        <taxon>Viridiplantae</taxon>
        <taxon>Streptophyta</taxon>
        <taxon>Embryophyta</taxon>
        <taxon>Tracheophyta</taxon>
        <taxon>Spermatophyta</taxon>
        <taxon>Magnoliopsida</taxon>
        <taxon>eudicotyledons</taxon>
        <taxon>Gunneridae</taxon>
        <taxon>Pentapetalae</taxon>
        <taxon>asterids</taxon>
        <taxon>lamiids</taxon>
        <taxon>Lamiales</taxon>
        <taxon>Orobanchaceae</taxon>
        <taxon>Buchnereae</taxon>
        <taxon>Striga</taxon>
    </lineage>
</organism>
<protein>
    <submittedName>
        <fullName evidence="1">Translation initiation factor 3B1</fullName>
    </submittedName>
</protein>
<sequence length="209" mass="22089">MMAISETVVFSSASRDAAAIDAIPSLCWTPSSSIFSLSSSSFNDFDSSLKTFTPSFVLSILSLTSSSSSFAATTSAWMSPRVFCSETFAVSVSMYAASSALRPCRSDVASSSFVLRSLVDSSDALRRSISASAFLSSSCQLAASCSLAMMAPSRCSSASRCSEWADSRDCLRVMSSIVRSSTDFSTSFEMDTASSAFLAATSFSEMRSE</sequence>
<evidence type="ECO:0000313" key="2">
    <source>
        <dbReference type="Proteomes" id="UP000325081"/>
    </source>
</evidence>
<dbReference type="Proteomes" id="UP000325081">
    <property type="component" value="Unassembled WGS sequence"/>
</dbReference>
<comment type="caution">
    <text evidence="1">The sequence shown here is derived from an EMBL/GenBank/DDBJ whole genome shotgun (WGS) entry which is preliminary data.</text>
</comment>
<keyword evidence="2" id="KW-1185">Reference proteome</keyword>
<gene>
    <name evidence="1" type="ORF">STAS_05878</name>
</gene>
<reference evidence="2" key="1">
    <citation type="journal article" date="2019" name="Curr. Biol.">
        <title>Genome Sequence of Striga asiatica Provides Insight into the Evolution of Plant Parasitism.</title>
        <authorList>
            <person name="Yoshida S."/>
            <person name="Kim S."/>
            <person name="Wafula E.K."/>
            <person name="Tanskanen J."/>
            <person name="Kim Y.M."/>
            <person name="Honaas L."/>
            <person name="Yang Z."/>
            <person name="Spallek T."/>
            <person name="Conn C.E."/>
            <person name="Ichihashi Y."/>
            <person name="Cheong K."/>
            <person name="Cui S."/>
            <person name="Der J.P."/>
            <person name="Gundlach H."/>
            <person name="Jiao Y."/>
            <person name="Hori C."/>
            <person name="Ishida J.K."/>
            <person name="Kasahara H."/>
            <person name="Kiba T."/>
            <person name="Kim M.S."/>
            <person name="Koo N."/>
            <person name="Laohavisit A."/>
            <person name="Lee Y.H."/>
            <person name="Lumba S."/>
            <person name="McCourt P."/>
            <person name="Mortimer J.C."/>
            <person name="Mutuku J.M."/>
            <person name="Nomura T."/>
            <person name="Sasaki-Sekimoto Y."/>
            <person name="Seto Y."/>
            <person name="Wang Y."/>
            <person name="Wakatake T."/>
            <person name="Sakakibara H."/>
            <person name="Demura T."/>
            <person name="Yamaguchi S."/>
            <person name="Yoneyama K."/>
            <person name="Manabe R.I."/>
            <person name="Nelson D.C."/>
            <person name="Schulman A.H."/>
            <person name="Timko M.P."/>
            <person name="dePamphilis C.W."/>
            <person name="Choi D."/>
            <person name="Shirasu K."/>
        </authorList>
    </citation>
    <scope>NUCLEOTIDE SEQUENCE [LARGE SCALE GENOMIC DNA]</scope>
    <source>
        <strain evidence="2">cv. UVA1</strain>
    </source>
</reference>
<dbReference type="GO" id="GO:0003743">
    <property type="term" value="F:translation initiation factor activity"/>
    <property type="evidence" value="ECO:0007669"/>
    <property type="project" value="UniProtKB-KW"/>
</dbReference>
<accession>A0A5A7PC20</accession>
<evidence type="ECO:0000313" key="1">
    <source>
        <dbReference type="EMBL" id="GER29977.1"/>
    </source>
</evidence>
<name>A0A5A7PC20_STRAF</name>
<keyword evidence="1" id="KW-0648">Protein biosynthesis</keyword>
<dbReference type="EMBL" id="BKCP01004294">
    <property type="protein sequence ID" value="GER29977.1"/>
    <property type="molecule type" value="Genomic_DNA"/>
</dbReference>
<dbReference type="AlphaFoldDB" id="A0A5A7PC20"/>
<keyword evidence="1" id="KW-0396">Initiation factor</keyword>
<proteinExistence type="predicted"/>